<feature type="transmembrane region" description="Helical" evidence="8">
    <location>
        <begin position="537"/>
        <end position="560"/>
    </location>
</feature>
<dbReference type="Proteomes" id="UP000183809">
    <property type="component" value="Unassembled WGS sequence"/>
</dbReference>
<dbReference type="GO" id="GO:0071916">
    <property type="term" value="F:dipeptide transmembrane transporter activity"/>
    <property type="evidence" value="ECO:0007669"/>
    <property type="project" value="UniProtKB-ARBA"/>
</dbReference>
<keyword evidence="6 8" id="KW-0472">Membrane</keyword>
<dbReference type="SUPFAM" id="SSF103473">
    <property type="entry name" value="MFS general substrate transporter"/>
    <property type="match status" value="1"/>
</dbReference>
<keyword evidence="3" id="KW-0813">Transport</keyword>
<evidence type="ECO:0000256" key="7">
    <source>
        <dbReference type="SAM" id="MobiDB-lite"/>
    </source>
</evidence>
<dbReference type="GO" id="GO:0005886">
    <property type="term" value="C:plasma membrane"/>
    <property type="evidence" value="ECO:0007669"/>
    <property type="project" value="UniProtKB-ARBA"/>
</dbReference>
<proteinExistence type="inferred from homology"/>
<feature type="transmembrane region" description="Helical" evidence="8">
    <location>
        <begin position="455"/>
        <end position="475"/>
    </location>
</feature>
<dbReference type="InterPro" id="IPR000109">
    <property type="entry name" value="POT_fam"/>
</dbReference>
<keyword evidence="5 8" id="KW-1133">Transmembrane helix</keyword>
<feature type="region of interest" description="Disordered" evidence="7">
    <location>
        <begin position="604"/>
        <end position="625"/>
    </location>
</feature>
<comment type="similarity">
    <text evidence="2">Belongs to the major facilitator superfamily. Proton-dependent oligopeptide transporter (POT/PTR) (TC 2.A.17) family.</text>
</comment>
<dbReference type="GeneID" id="31011389"/>
<comment type="subcellular location">
    <subcellularLocation>
        <location evidence="1">Membrane</location>
        <topology evidence="1">Multi-pass membrane protein</topology>
    </subcellularLocation>
</comment>
<dbReference type="RefSeq" id="XP_020132204.1">
    <property type="nucleotide sequence ID" value="XM_020271130.1"/>
</dbReference>
<dbReference type="AlphaFoldDB" id="A0A1J9R5Q7"/>
<comment type="caution">
    <text evidence="9">The sequence shown here is derived from an EMBL/GenBank/DDBJ whole genome shotgun (WGS) entry which is preliminary data.</text>
</comment>
<name>A0A1J9R5Q7_9PEZI</name>
<dbReference type="InterPro" id="IPR036259">
    <property type="entry name" value="MFS_trans_sf"/>
</dbReference>
<feature type="transmembrane region" description="Helical" evidence="8">
    <location>
        <begin position="174"/>
        <end position="197"/>
    </location>
</feature>
<feature type="transmembrane region" description="Helical" evidence="8">
    <location>
        <begin position="501"/>
        <end position="525"/>
    </location>
</feature>
<gene>
    <name evidence="9" type="ORF">BKCO1_1400053</name>
</gene>
<keyword evidence="10" id="KW-1185">Reference proteome</keyword>
<feature type="transmembrane region" description="Helical" evidence="8">
    <location>
        <begin position="141"/>
        <end position="162"/>
    </location>
</feature>
<reference evidence="9 10" key="1">
    <citation type="submission" date="2016-10" db="EMBL/GenBank/DDBJ databases">
        <title>Proteomics and genomics reveal pathogen-plant mechanisms compatible with a hemibiotrophic lifestyle of Diplodia corticola.</title>
        <authorList>
            <person name="Fernandes I."/>
            <person name="De Jonge R."/>
            <person name="Van De Peer Y."/>
            <person name="Devreese B."/>
            <person name="Alves A."/>
            <person name="Esteves A.C."/>
        </authorList>
    </citation>
    <scope>NUCLEOTIDE SEQUENCE [LARGE SCALE GENOMIC DNA]</scope>
    <source>
        <strain evidence="9 10">CBS 112549</strain>
    </source>
</reference>
<evidence type="ECO:0000256" key="6">
    <source>
        <dbReference type="ARBA" id="ARBA00023136"/>
    </source>
</evidence>
<evidence type="ECO:0000256" key="5">
    <source>
        <dbReference type="ARBA" id="ARBA00022989"/>
    </source>
</evidence>
<dbReference type="OrthoDB" id="8904098at2759"/>
<dbReference type="Pfam" id="PF00854">
    <property type="entry name" value="PTR2"/>
    <property type="match status" value="1"/>
</dbReference>
<accession>A0A1J9R5Q7</accession>
<evidence type="ECO:0000256" key="1">
    <source>
        <dbReference type="ARBA" id="ARBA00004141"/>
    </source>
</evidence>
<feature type="transmembrane region" description="Helical" evidence="8">
    <location>
        <begin position="423"/>
        <end position="443"/>
    </location>
</feature>
<evidence type="ECO:0000313" key="10">
    <source>
        <dbReference type="Proteomes" id="UP000183809"/>
    </source>
</evidence>
<feature type="region of interest" description="Disordered" evidence="7">
    <location>
        <begin position="1"/>
        <end position="73"/>
    </location>
</feature>
<organism evidence="9 10">
    <name type="scientific">Diplodia corticola</name>
    <dbReference type="NCBI Taxonomy" id="236234"/>
    <lineage>
        <taxon>Eukaryota</taxon>
        <taxon>Fungi</taxon>
        <taxon>Dikarya</taxon>
        <taxon>Ascomycota</taxon>
        <taxon>Pezizomycotina</taxon>
        <taxon>Dothideomycetes</taxon>
        <taxon>Dothideomycetes incertae sedis</taxon>
        <taxon>Botryosphaeriales</taxon>
        <taxon>Botryosphaeriaceae</taxon>
        <taxon>Diplodia</taxon>
    </lineage>
</organism>
<feature type="transmembrane region" description="Helical" evidence="8">
    <location>
        <begin position="203"/>
        <end position="220"/>
    </location>
</feature>
<dbReference type="FunFam" id="1.20.1250.20:FF:000085">
    <property type="entry name" value="MFS peptide transporter Ptr2"/>
    <property type="match status" value="1"/>
</dbReference>
<dbReference type="PANTHER" id="PTHR11654">
    <property type="entry name" value="OLIGOPEPTIDE TRANSPORTER-RELATED"/>
    <property type="match status" value="1"/>
</dbReference>
<feature type="compositionally biased region" description="Basic and acidic residues" evidence="7">
    <location>
        <begin position="36"/>
        <end position="52"/>
    </location>
</feature>
<sequence>MSGQGEHITTDVLSSQLPKQAVDGNARNSLALGDGAIERENSVDEKQLDVHVRPASSTDDGLHPAPTDEESKTLRKVSDKIPMVIWLLCIVEFSERASYYGAKTVFSNFMQYPLPEGGNGAGAPAAGTQGTAGALDKGLQFANAFVLLFGFMAYVVPIFGAWIADTRWGRFKTIVIGVLVCFVAHIIMIFGALPSVLKAGRGLVPFIISLLVLAIGAGLFKPNVAPILLDQYQYQKPFTRVLKSGEKVIVDPESTIQRLMLVFYALINVGAFFAIATTYAEKRIGFWLAFLLPTIIFMLLPFLLAFLYKRLIKNPPNGSELTQVSKIWAIAVKQNGGKFWRKGFWDAAKPSVLAEKGITTFAGKPIDWSDKFVGDVVRTIDSCKIFLYFPIYNLNDGGVGSILSNQGSTMTTNGAPNDLLSNFNPIVIIVTVPLLSHVIYPALRKYNIRFGRISRITFGFTLACISGVIGAIVQWRVYETNPCGYHATTCAEDGRVSPLSIWLQIPNVALGALSECFCNVTAYEMAYSRSPQGMKSLVMAIFLFMTALSSALGEILTPAIVDPHLIWVWAGLAIALFAQTVVFWFRYKHIDNDEFMTYEDGSEAASASNSTGADESDDRGSEKKV</sequence>
<evidence type="ECO:0000256" key="3">
    <source>
        <dbReference type="ARBA" id="ARBA00022448"/>
    </source>
</evidence>
<evidence type="ECO:0000256" key="4">
    <source>
        <dbReference type="ARBA" id="ARBA00022692"/>
    </source>
</evidence>
<feature type="transmembrane region" description="Helical" evidence="8">
    <location>
        <begin position="261"/>
        <end position="280"/>
    </location>
</feature>
<dbReference type="Gene3D" id="1.20.1250.20">
    <property type="entry name" value="MFS general substrate transporter like domains"/>
    <property type="match status" value="1"/>
</dbReference>
<evidence type="ECO:0000313" key="9">
    <source>
        <dbReference type="EMBL" id="OJD35944.1"/>
    </source>
</evidence>
<protein>
    <submittedName>
        <fullName evidence="9">Ptr2-domain-containing protein</fullName>
    </submittedName>
</protein>
<dbReference type="EMBL" id="MNUE01000014">
    <property type="protein sequence ID" value="OJD35944.1"/>
    <property type="molecule type" value="Genomic_DNA"/>
</dbReference>
<evidence type="ECO:0000256" key="8">
    <source>
        <dbReference type="SAM" id="Phobius"/>
    </source>
</evidence>
<keyword evidence="4 8" id="KW-0812">Transmembrane</keyword>
<feature type="transmembrane region" description="Helical" evidence="8">
    <location>
        <begin position="286"/>
        <end position="308"/>
    </location>
</feature>
<evidence type="ECO:0000256" key="2">
    <source>
        <dbReference type="ARBA" id="ARBA00005982"/>
    </source>
</evidence>
<feature type="transmembrane region" description="Helical" evidence="8">
    <location>
        <begin position="566"/>
        <end position="587"/>
    </location>
</feature>